<evidence type="ECO:0000256" key="2">
    <source>
        <dbReference type="ARBA" id="ARBA00022679"/>
    </source>
</evidence>
<dbReference type="EMBL" id="JAODUO010000983">
    <property type="protein sequence ID" value="KAK2172208.1"/>
    <property type="molecule type" value="Genomic_DNA"/>
</dbReference>
<evidence type="ECO:0000256" key="5">
    <source>
        <dbReference type="ARBA" id="ARBA00022840"/>
    </source>
</evidence>
<keyword evidence="4" id="KW-0418">Kinase</keyword>
<organism evidence="7 8">
    <name type="scientific">Ridgeia piscesae</name>
    <name type="common">Tubeworm</name>
    <dbReference type="NCBI Taxonomy" id="27915"/>
    <lineage>
        <taxon>Eukaryota</taxon>
        <taxon>Metazoa</taxon>
        <taxon>Spiralia</taxon>
        <taxon>Lophotrochozoa</taxon>
        <taxon>Annelida</taxon>
        <taxon>Polychaeta</taxon>
        <taxon>Sedentaria</taxon>
        <taxon>Canalipalpata</taxon>
        <taxon>Sabellida</taxon>
        <taxon>Siboglinidae</taxon>
        <taxon>Ridgeia</taxon>
    </lineage>
</organism>
<dbReference type="GO" id="GO:0000922">
    <property type="term" value="C:spindle pole"/>
    <property type="evidence" value="ECO:0007669"/>
    <property type="project" value="TreeGrafter"/>
</dbReference>
<feature type="domain" description="POLO box" evidence="6">
    <location>
        <begin position="65"/>
        <end position="149"/>
    </location>
</feature>
<dbReference type="GO" id="GO:0005634">
    <property type="term" value="C:nucleus"/>
    <property type="evidence" value="ECO:0007669"/>
    <property type="project" value="TreeGrafter"/>
</dbReference>
<dbReference type="Gene3D" id="3.30.1120.30">
    <property type="entry name" value="POLO box domain"/>
    <property type="match status" value="2"/>
</dbReference>
<dbReference type="InterPro" id="IPR000959">
    <property type="entry name" value="POLO_box_dom"/>
</dbReference>
<dbReference type="FunFam" id="3.30.1120.30:FF:000002">
    <property type="entry name" value="Serine/threonine-protein kinase PLK"/>
    <property type="match status" value="1"/>
</dbReference>
<gene>
    <name evidence="7" type="ORF">NP493_982g00052</name>
</gene>
<dbReference type="GO" id="GO:0005737">
    <property type="term" value="C:cytoplasm"/>
    <property type="evidence" value="ECO:0007669"/>
    <property type="project" value="TreeGrafter"/>
</dbReference>
<dbReference type="GO" id="GO:0005524">
    <property type="term" value="F:ATP binding"/>
    <property type="evidence" value="ECO:0007669"/>
    <property type="project" value="UniProtKB-KW"/>
</dbReference>
<dbReference type="GO" id="GO:0005813">
    <property type="term" value="C:centrosome"/>
    <property type="evidence" value="ECO:0007669"/>
    <property type="project" value="TreeGrafter"/>
</dbReference>
<sequence>MSVSRTVQYNDLSNRVYTFRTESAPADYQKKATLLLYFAQYMDEHLIHGGDATRDYGSWTPTGIFMKKWFRTDRAIVMYLNNGTLQVNFFGDHTKVILSPDSHDYLVTYINQQRVATTYHLLQVRHFGCHPEIVERLRYGKRVLEKIINVSGESV</sequence>
<keyword evidence="3" id="KW-0547">Nucleotide-binding</keyword>
<dbReference type="Pfam" id="PF00659">
    <property type="entry name" value="POLO_box"/>
    <property type="match status" value="1"/>
</dbReference>
<dbReference type="InterPro" id="IPR033695">
    <property type="entry name" value="POLO_box_2"/>
</dbReference>
<keyword evidence="5" id="KW-0067">ATP-binding</keyword>
<evidence type="ECO:0000256" key="4">
    <source>
        <dbReference type="ARBA" id="ARBA00022777"/>
    </source>
</evidence>
<dbReference type="GO" id="GO:0004674">
    <property type="term" value="F:protein serine/threonine kinase activity"/>
    <property type="evidence" value="ECO:0007669"/>
    <property type="project" value="UniProtKB-KW"/>
</dbReference>
<evidence type="ECO:0000256" key="3">
    <source>
        <dbReference type="ARBA" id="ARBA00022741"/>
    </source>
</evidence>
<accession>A0AAD9NKS7</accession>
<reference evidence="7" key="1">
    <citation type="journal article" date="2023" name="Mol. Biol. Evol.">
        <title>Third-Generation Sequencing Reveals the Adaptive Role of the Epigenome in Three Deep-Sea Polychaetes.</title>
        <authorList>
            <person name="Perez M."/>
            <person name="Aroh O."/>
            <person name="Sun Y."/>
            <person name="Lan Y."/>
            <person name="Juniper S.K."/>
            <person name="Young C.R."/>
            <person name="Angers B."/>
            <person name="Qian P.Y."/>
        </authorList>
    </citation>
    <scope>NUCLEOTIDE SEQUENCE</scope>
    <source>
        <strain evidence="7">R07B-5</strain>
    </source>
</reference>
<keyword evidence="1" id="KW-0723">Serine/threonine-protein kinase</keyword>
<dbReference type="PANTHER" id="PTHR24345">
    <property type="entry name" value="SERINE/THREONINE-PROTEIN KINASE PLK"/>
    <property type="match status" value="1"/>
</dbReference>
<name>A0AAD9NKS7_RIDPI</name>
<dbReference type="SUPFAM" id="SSF82615">
    <property type="entry name" value="Polo-box domain"/>
    <property type="match status" value="2"/>
</dbReference>
<protein>
    <recommendedName>
        <fullName evidence="6">POLO box domain-containing protein</fullName>
    </recommendedName>
</protein>
<evidence type="ECO:0000259" key="6">
    <source>
        <dbReference type="PROSITE" id="PS50078"/>
    </source>
</evidence>
<dbReference type="PANTHER" id="PTHR24345:SF0">
    <property type="entry name" value="CELL CYCLE SERINE_THREONINE-PROTEIN KINASE CDC5_MSD2"/>
    <property type="match status" value="1"/>
</dbReference>
<evidence type="ECO:0000313" key="7">
    <source>
        <dbReference type="EMBL" id="KAK2172208.1"/>
    </source>
</evidence>
<keyword evidence="2" id="KW-0808">Transferase</keyword>
<dbReference type="GO" id="GO:0007052">
    <property type="term" value="P:mitotic spindle organization"/>
    <property type="evidence" value="ECO:0007669"/>
    <property type="project" value="TreeGrafter"/>
</dbReference>
<evidence type="ECO:0000256" key="1">
    <source>
        <dbReference type="ARBA" id="ARBA00022527"/>
    </source>
</evidence>
<evidence type="ECO:0000313" key="8">
    <source>
        <dbReference type="Proteomes" id="UP001209878"/>
    </source>
</evidence>
<dbReference type="Proteomes" id="UP001209878">
    <property type="component" value="Unassembled WGS sequence"/>
</dbReference>
<keyword evidence="8" id="KW-1185">Reference proteome</keyword>
<dbReference type="GO" id="GO:0000776">
    <property type="term" value="C:kinetochore"/>
    <property type="evidence" value="ECO:0007669"/>
    <property type="project" value="TreeGrafter"/>
</dbReference>
<comment type="caution">
    <text evidence="7">The sequence shown here is derived from an EMBL/GenBank/DDBJ whole genome shotgun (WGS) entry which is preliminary data.</text>
</comment>
<dbReference type="AlphaFoldDB" id="A0AAD9NKS7"/>
<dbReference type="CDD" id="cd13117">
    <property type="entry name" value="POLO_box_2"/>
    <property type="match status" value="1"/>
</dbReference>
<dbReference type="InterPro" id="IPR036947">
    <property type="entry name" value="POLO_box_dom_sf"/>
</dbReference>
<dbReference type="PROSITE" id="PS50078">
    <property type="entry name" value="POLO_BOX"/>
    <property type="match status" value="1"/>
</dbReference>
<proteinExistence type="predicted"/>